<proteinExistence type="predicted"/>
<gene>
    <name evidence="1" type="ORF">CHRIB12_LOCUS6507</name>
</gene>
<evidence type="ECO:0000313" key="2">
    <source>
        <dbReference type="Proteomes" id="UP000684084"/>
    </source>
</evidence>
<protein>
    <submittedName>
        <fullName evidence="1">Uncharacterized protein</fullName>
    </submittedName>
</protein>
<dbReference type="AlphaFoldDB" id="A0A916E3Q6"/>
<name>A0A916E3Q6_9GLOM</name>
<accession>A0A916E3Q6</accession>
<comment type="caution">
    <text evidence="1">The sequence shown here is derived from an EMBL/GenBank/DDBJ whole genome shotgun (WGS) entry which is preliminary data.</text>
</comment>
<evidence type="ECO:0000313" key="1">
    <source>
        <dbReference type="EMBL" id="CAB5356715.1"/>
    </source>
</evidence>
<reference evidence="1" key="1">
    <citation type="submission" date="2020-05" db="EMBL/GenBank/DDBJ databases">
        <authorList>
            <person name="Rincon C."/>
            <person name="Sanders R I."/>
            <person name="Robbins C."/>
            <person name="Chaturvedi A."/>
        </authorList>
    </citation>
    <scope>NUCLEOTIDE SEQUENCE</scope>
    <source>
        <strain evidence="1">CHB12</strain>
    </source>
</reference>
<sequence length="86" mass="9958">MTNTNFLFFKVYSSIGQFRGDTVLRPFLDAFEAKVRYRGSQAVRNYLIEKLNIEELKDENMSIEQVAMDFYLIVGVSPLLLDDSIL</sequence>
<organism evidence="1 2">
    <name type="scientific">Rhizophagus irregularis</name>
    <dbReference type="NCBI Taxonomy" id="588596"/>
    <lineage>
        <taxon>Eukaryota</taxon>
        <taxon>Fungi</taxon>
        <taxon>Fungi incertae sedis</taxon>
        <taxon>Mucoromycota</taxon>
        <taxon>Glomeromycotina</taxon>
        <taxon>Glomeromycetes</taxon>
        <taxon>Glomerales</taxon>
        <taxon>Glomeraceae</taxon>
        <taxon>Rhizophagus</taxon>
    </lineage>
</organism>
<dbReference type="EMBL" id="CAGKOT010000010">
    <property type="protein sequence ID" value="CAB5356715.1"/>
    <property type="molecule type" value="Genomic_DNA"/>
</dbReference>
<dbReference type="Proteomes" id="UP000684084">
    <property type="component" value="Unassembled WGS sequence"/>
</dbReference>
<dbReference type="VEuPathDB" id="FungiDB:RhiirFUN_010677"/>
<dbReference type="OrthoDB" id="10280184at2759"/>